<sequence>MVVTVKVEYCLKRTILSKVPDAVVTGTVGRRSCFEVEINGHLVFSKLETGGFPFDEDVVAAVIQAQSGKPEKLTRKSKECVIS</sequence>
<proteinExistence type="predicted"/>
<accession>A0A8T0AYA5</accession>
<gene>
    <name evidence="2" type="ORF">HF521_004463</name>
</gene>
<evidence type="ECO:0000313" key="3">
    <source>
        <dbReference type="Proteomes" id="UP000606274"/>
    </source>
</evidence>
<dbReference type="AlphaFoldDB" id="A0A8T0AYA5"/>
<dbReference type="InterPro" id="IPR036249">
    <property type="entry name" value="Thioredoxin-like_sf"/>
</dbReference>
<dbReference type="InterPro" id="IPR011893">
    <property type="entry name" value="Selenoprotein_Rdx-typ"/>
</dbReference>
<keyword evidence="1" id="KW-0676">Redox-active center</keyword>
<organism evidence="2 3">
    <name type="scientific">Silurus meridionalis</name>
    <name type="common">Southern catfish</name>
    <name type="synonym">Silurus soldatovi meridionalis</name>
    <dbReference type="NCBI Taxonomy" id="175797"/>
    <lineage>
        <taxon>Eukaryota</taxon>
        <taxon>Metazoa</taxon>
        <taxon>Chordata</taxon>
        <taxon>Craniata</taxon>
        <taxon>Vertebrata</taxon>
        <taxon>Euteleostomi</taxon>
        <taxon>Actinopterygii</taxon>
        <taxon>Neopterygii</taxon>
        <taxon>Teleostei</taxon>
        <taxon>Ostariophysi</taxon>
        <taxon>Siluriformes</taxon>
        <taxon>Siluridae</taxon>
        <taxon>Silurus</taxon>
    </lineage>
</organism>
<keyword evidence="3" id="KW-1185">Reference proteome</keyword>
<dbReference type="NCBIfam" id="TIGR02174">
    <property type="entry name" value="CXXU_selWTH"/>
    <property type="match status" value="1"/>
</dbReference>
<dbReference type="Pfam" id="PF10262">
    <property type="entry name" value="Rdx"/>
    <property type="match status" value="1"/>
</dbReference>
<reference evidence="2" key="1">
    <citation type="submission" date="2020-08" db="EMBL/GenBank/DDBJ databases">
        <title>Chromosome-level assembly of Southern catfish (Silurus meridionalis) provides insights into visual adaptation to the nocturnal and benthic lifestyles.</title>
        <authorList>
            <person name="Zhang Y."/>
            <person name="Wang D."/>
            <person name="Peng Z."/>
        </authorList>
    </citation>
    <scope>NUCLEOTIDE SEQUENCE</scope>
    <source>
        <strain evidence="2">SWU-2019-XX</strain>
        <tissue evidence="2">Muscle</tissue>
    </source>
</reference>
<name>A0A8T0AYA5_SILME</name>
<protein>
    <recommendedName>
        <fullName evidence="4">Selenoprotein W, 2b</fullName>
    </recommendedName>
</protein>
<dbReference type="Gene3D" id="3.40.30.10">
    <property type="entry name" value="Glutaredoxin"/>
    <property type="match status" value="1"/>
</dbReference>
<comment type="caution">
    <text evidence="2">The sequence shown here is derived from an EMBL/GenBank/DDBJ whole genome shotgun (WGS) entry which is preliminary data.</text>
</comment>
<evidence type="ECO:0000256" key="1">
    <source>
        <dbReference type="ARBA" id="ARBA00023284"/>
    </source>
</evidence>
<dbReference type="SUPFAM" id="SSF52833">
    <property type="entry name" value="Thioredoxin-like"/>
    <property type="match status" value="1"/>
</dbReference>
<dbReference type="EMBL" id="JABFDY010000014">
    <property type="protein sequence ID" value="KAF7697953.1"/>
    <property type="molecule type" value="Genomic_DNA"/>
</dbReference>
<evidence type="ECO:0000313" key="2">
    <source>
        <dbReference type="EMBL" id="KAF7697953.1"/>
    </source>
</evidence>
<dbReference type="Proteomes" id="UP000606274">
    <property type="component" value="Unassembled WGS sequence"/>
</dbReference>
<evidence type="ECO:0008006" key="4">
    <source>
        <dbReference type="Google" id="ProtNLM"/>
    </source>
</evidence>